<dbReference type="InterPro" id="IPR011989">
    <property type="entry name" value="ARM-like"/>
</dbReference>
<evidence type="ECO:0000256" key="1">
    <source>
        <dbReference type="SAM" id="Phobius"/>
    </source>
</evidence>
<dbReference type="EMBL" id="NBSK02000005">
    <property type="protein sequence ID" value="KAJ0207854.1"/>
    <property type="molecule type" value="Genomic_DNA"/>
</dbReference>
<accession>A0A9R1VM61</accession>
<organism evidence="2 3">
    <name type="scientific">Lactuca sativa</name>
    <name type="common">Garden lettuce</name>
    <dbReference type="NCBI Taxonomy" id="4236"/>
    <lineage>
        <taxon>Eukaryota</taxon>
        <taxon>Viridiplantae</taxon>
        <taxon>Streptophyta</taxon>
        <taxon>Embryophyta</taxon>
        <taxon>Tracheophyta</taxon>
        <taxon>Spermatophyta</taxon>
        <taxon>Magnoliopsida</taxon>
        <taxon>eudicotyledons</taxon>
        <taxon>Gunneridae</taxon>
        <taxon>Pentapetalae</taxon>
        <taxon>asterids</taxon>
        <taxon>campanulids</taxon>
        <taxon>Asterales</taxon>
        <taxon>Asteraceae</taxon>
        <taxon>Cichorioideae</taxon>
        <taxon>Cichorieae</taxon>
        <taxon>Lactucinae</taxon>
        <taxon>Lactuca</taxon>
    </lineage>
</organism>
<evidence type="ECO:0000313" key="3">
    <source>
        <dbReference type="Proteomes" id="UP000235145"/>
    </source>
</evidence>
<keyword evidence="1" id="KW-1133">Transmembrane helix</keyword>
<keyword evidence="3" id="KW-1185">Reference proteome</keyword>
<feature type="transmembrane region" description="Helical" evidence="1">
    <location>
        <begin position="47"/>
        <end position="67"/>
    </location>
</feature>
<keyword evidence="1" id="KW-0812">Transmembrane</keyword>
<reference evidence="2 3" key="1">
    <citation type="journal article" date="2017" name="Nat. Commun.">
        <title>Genome assembly with in vitro proximity ligation data and whole-genome triplication in lettuce.</title>
        <authorList>
            <person name="Reyes-Chin-Wo S."/>
            <person name="Wang Z."/>
            <person name="Yang X."/>
            <person name="Kozik A."/>
            <person name="Arikit S."/>
            <person name="Song C."/>
            <person name="Xia L."/>
            <person name="Froenicke L."/>
            <person name="Lavelle D.O."/>
            <person name="Truco M.J."/>
            <person name="Xia R."/>
            <person name="Zhu S."/>
            <person name="Xu C."/>
            <person name="Xu H."/>
            <person name="Xu X."/>
            <person name="Cox K."/>
            <person name="Korf I."/>
            <person name="Meyers B.C."/>
            <person name="Michelmore R.W."/>
        </authorList>
    </citation>
    <scope>NUCLEOTIDE SEQUENCE [LARGE SCALE GENOMIC DNA]</scope>
    <source>
        <strain evidence="3">cv. Salinas</strain>
        <tissue evidence="2">Seedlings</tissue>
    </source>
</reference>
<proteinExistence type="predicted"/>
<keyword evidence="1" id="KW-0472">Membrane</keyword>
<dbReference type="Proteomes" id="UP000235145">
    <property type="component" value="Unassembled WGS sequence"/>
</dbReference>
<comment type="caution">
    <text evidence="2">The sequence shown here is derived from an EMBL/GenBank/DDBJ whole genome shotgun (WGS) entry which is preliminary data.</text>
</comment>
<name>A0A9R1VM61_LACSA</name>
<sequence length="158" mass="18313">MRNCLSVSPMFMFYALILIFFEAQKRPHKESWFAFSFPEQFTSQIHVFLHMFMLSLVDILFELSLLIQKKVNALRELRCLLSKSEYPPVETALLENLKKQELNCLHYLYSLLKLEVTLGNVAGEGEEPRQILISQGALLPLAKMMLPNKFSTVRTAAW</sequence>
<dbReference type="AlphaFoldDB" id="A0A9R1VM61"/>
<gene>
    <name evidence="2" type="ORF">LSAT_V11C500239200</name>
</gene>
<evidence type="ECO:0000313" key="2">
    <source>
        <dbReference type="EMBL" id="KAJ0207854.1"/>
    </source>
</evidence>
<protein>
    <submittedName>
        <fullName evidence="2">Uncharacterized protein</fullName>
    </submittedName>
</protein>
<dbReference type="Gene3D" id="1.25.10.10">
    <property type="entry name" value="Leucine-rich Repeat Variant"/>
    <property type="match status" value="1"/>
</dbReference>